<dbReference type="PANTHER" id="PTHR21749:SF6">
    <property type="entry name" value="ACTIVIN_RECP DOMAIN-CONTAINING PROTEIN"/>
    <property type="match status" value="1"/>
</dbReference>
<evidence type="ECO:0000313" key="3">
    <source>
        <dbReference type="WBParaSite" id="ACRNAN_scaffold4089.g22713.t1"/>
    </source>
</evidence>
<dbReference type="PANTHER" id="PTHR21749">
    <property type="entry name" value="PRION-LIKE- Q/N-RICH -DOMAIN-BEARING PROTEIN PROTEIN 24"/>
    <property type="match status" value="1"/>
</dbReference>
<sequence>MSKVLILIFVYLFVIFTDITCLECYTGYSIIRGKTVGTETKTCTSASDKCYRANADVSTITKFKLSGCSTYRCMLSPNGCMMQAIAGQSIELCCCNSNLCNAPESNTESIAKGLLTHFTGNNNNNGGSNSNSGSSSGLLNTAKNFFTGNNGGGSNSNSGSSGGLMNNVKNFIG</sequence>
<dbReference type="Proteomes" id="UP000887540">
    <property type="component" value="Unplaced"/>
</dbReference>
<evidence type="ECO:0000256" key="1">
    <source>
        <dbReference type="SAM" id="SignalP"/>
    </source>
</evidence>
<dbReference type="WBParaSite" id="ACRNAN_scaffold4089.g22713.t1">
    <property type="protein sequence ID" value="ACRNAN_scaffold4089.g22713.t1"/>
    <property type="gene ID" value="ACRNAN_scaffold4089.g22713"/>
</dbReference>
<feature type="signal peptide" evidence="1">
    <location>
        <begin position="1"/>
        <end position="21"/>
    </location>
</feature>
<evidence type="ECO:0000313" key="2">
    <source>
        <dbReference type="Proteomes" id="UP000887540"/>
    </source>
</evidence>
<proteinExistence type="predicted"/>
<dbReference type="AlphaFoldDB" id="A0A914DVC2"/>
<name>A0A914DVC2_9BILA</name>
<keyword evidence="1" id="KW-0732">Signal</keyword>
<accession>A0A914DVC2</accession>
<keyword evidence="2" id="KW-1185">Reference proteome</keyword>
<reference evidence="3" key="1">
    <citation type="submission" date="2022-11" db="UniProtKB">
        <authorList>
            <consortium name="WormBaseParasite"/>
        </authorList>
    </citation>
    <scope>IDENTIFICATION</scope>
</reference>
<feature type="chain" id="PRO_5038008674" evidence="1">
    <location>
        <begin position="22"/>
        <end position="173"/>
    </location>
</feature>
<organism evidence="2 3">
    <name type="scientific">Acrobeloides nanus</name>
    <dbReference type="NCBI Taxonomy" id="290746"/>
    <lineage>
        <taxon>Eukaryota</taxon>
        <taxon>Metazoa</taxon>
        <taxon>Ecdysozoa</taxon>
        <taxon>Nematoda</taxon>
        <taxon>Chromadorea</taxon>
        <taxon>Rhabditida</taxon>
        <taxon>Tylenchina</taxon>
        <taxon>Cephalobomorpha</taxon>
        <taxon>Cephaloboidea</taxon>
        <taxon>Cephalobidae</taxon>
        <taxon>Acrobeloides</taxon>
    </lineage>
</organism>
<protein>
    <submittedName>
        <fullName evidence="3">Uncharacterized protein</fullName>
    </submittedName>
</protein>